<accession>A0A6G8RXM9</accession>
<protein>
    <recommendedName>
        <fullName evidence="2">Peptidase M15A C-terminal domain-containing protein</fullName>
    </recommendedName>
</protein>
<evidence type="ECO:0000313" key="4">
    <source>
        <dbReference type="Proteomes" id="UP000502297"/>
    </source>
</evidence>
<name>A0A6G8RXM9_9GAMM</name>
<dbReference type="InterPro" id="IPR013230">
    <property type="entry name" value="Peptidase_M15A_C"/>
</dbReference>
<reference evidence="3 4" key="1">
    <citation type="submission" date="2020-03" db="EMBL/GenBank/DDBJ databases">
        <authorList>
            <person name="Zhu W."/>
        </authorList>
    </citation>
    <scope>NUCLEOTIDE SEQUENCE [LARGE SCALE GENOMIC DNA]</scope>
    <source>
        <strain evidence="3 4">323-1</strain>
    </source>
</reference>
<evidence type="ECO:0000256" key="1">
    <source>
        <dbReference type="SAM" id="SignalP"/>
    </source>
</evidence>
<dbReference type="SUPFAM" id="SSF55166">
    <property type="entry name" value="Hedgehog/DD-peptidase"/>
    <property type="match status" value="1"/>
</dbReference>
<dbReference type="RefSeq" id="WP_166225062.1">
    <property type="nucleotide sequence ID" value="NZ_CP049801.1"/>
</dbReference>
<feature type="domain" description="Peptidase M15A C-terminal" evidence="2">
    <location>
        <begin position="103"/>
        <end position="166"/>
    </location>
</feature>
<gene>
    <name evidence="3" type="ORF">G8E00_12500</name>
</gene>
<evidence type="ECO:0000313" key="3">
    <source>
        <dbReference type="EMBL" id="QIO06702.1"/>
    </source>
</evidence>
<dbReference type="PROSITE" id="PS51257">
    <property type="entry name" value="PROKAR_LIPOPROTEIN"/>
    <property type="match status" value="1"/>
</dbReference>
<feature type="signal peptide" evidence="1">
    <location>
        <begin position="1"/>
        <end position="18"/>
    </location>
</feature>
<dbReference type="AlphaFoldDB" id="A0A6G8RXM9"/>
<feature type="chain" id="PRO_5026257853" description="Peptidase M15A C-terminal domain-containing protein" evidence="1">
    <location>
        <begin position="19"/>
        <end position="221"/>
    </location>
</feature>
<dbReference type="Proteomes" id="UP000502297">
    <property type="component" value="Chromosome"/>
</dbReference>
<dbReference type="Gene3D" id="3.30.1380.10">
    <property type="match status" value="1"/>
</dbReference>
<dbReference type="InterPro" id="IPR009045">
    <property type="entry name" value="Zn_M74/Hedgehog-like"/>
</dbReference>
<dbReference type="EMBL" id="CP049801">
    <property type="protein sequence ID" value="QIO06702.1"/>
    <property type="molecule type" value="Genomic_DNA"/>
</dbReference>
<keyword evidence="1" id="KW-0732">Signal</keyword>
<dbReference type="KEGG" id="asha:G8E00_12500"/>
<dbReference type="Pfam" id="PF08291">
    <property type="entry name" value="Peptidase_M15_3"/>
    <property type="match status" value="1"/>
</dbReference>
<evidence type="ECO:0000259" key="2">
    <source>
        <dbReference type="Pfam" id="PF08291"/>
    </source>
</evidence>
<sequence>MKFKIINLIALSSLSLVACEKASVPQQAETDTAKNELKYLKEFETWKKTQNAEKLKQYESFFANKLKKAPTLYELTVNSHPLKKECEQYRFALPPEKHWKNLLPALQLIEKLNDSGLYANFKIVSVYRSQEANTCVKGAKASKHLMNYAVDFQTLDENFKHYPNHAEMDEKLCRFWRKEGKQHRLGLGLYGKQRYHIDTQGYRTWGVGFRSVSSPCLKSKS</sequence>
<proteinExistence type="predicted"/>
<organism evidence="3 4">
    <name type="scientific">Acinetobacter shaoyimingii</name>
    <dbReference type="NCBI Taxonomy" id="2715164"/>
    <lineage>
        <taxon>Bacteria</taxon>
        <taxon>Pseudomonadati</taxon>
        <taxon>Pseudomonadota</taxon>
        <taxon>Gammaproteobacteria</taxon>
        <taxon>Moraxellales</taxon>
        <taxon>Moraxellaceae</taxon>
        <taxon>Acinetobacter</taxon>
    </lineage>
</organism>
<keyword evidence="4" id="KW-1185">Reference proteome</keyword>